<dbReference type="PROSITE" id="PS50531">
    <property type="entry name" value="HTH_IS21"/>
    <property type="match status" value="1"/>
</dbReference>
<dbReference type="PANTHER" id="PTHR35004">
    <property type="entry name" value="TRANSPOSASE RV3428C-RELATED"/>
    <property type="match status" value="1"/>
</dbReference>
<evidence type="ECO:0000313" key="9">
    <source>
        <dbReference type="Proteomes" id="UP001549119"/>
    </source>
</evidence>
<dbReference type="RefSeq" id="WP_209651004.1">
    <property type="nucleotide sequence ID" value="NZ_CP090580.1"/>
</dbReference>
<keyword evidence="4" id="KW-0233">DNA recombination</keyword>
<evidence type="ECO:0000256" key="3">
    <source>
        <dbReference type="ARBA" id="ARBA00023125"/>
    </source>
</evidence>
<dbReference type="PANTHER" id="PTHR35004:SF6">
    <property type="entry name" value="TRANSPOSASE"/>
    <property type="match status" value="1"/>
</dbReference>
<dbReference type="Gene3D" id="1.10.10.60">
    <property type="entry name" value="Homeodomain-like"/>
    <property type="match status" value="1"/>
</dbReference>
<dbReference type="Pfam" id="PF22483">
    <property type="entry name" value="Mu-transpos_C_2"/>
    <property type="match status" value="1"/>
</dbReference>
<dbReference type="SUPFAM" id="SSF46689">
    <property type="entry name" value="Homeodomain-like"/>
    <property type="match status" value="1"/>
</dbReference>
<gene>
    <name evidence="7" type="ORF">ABIC20_000003</name>
    <name evidence="8" type="ORF">ABIC20_007355</name>
</gene>
<dbReference type="EMBL" id="JBEPNW010000008">
    <property type="protein sequence ID" value="MET3869970.1"/>
    <property type="molecule type" value="Genomic_DNA"/>
</dbReference>
<keyword evidence="3" id="KW-0238">DNA-binding</keyword>
<dbReference type="InterPro" id="IPR054353">
    <property type="entry name" value="IstA-like_C"/>
</dbReference>
<dbReference type="EMBL" id="JBEPNW010000001">
    <property type="protein sequence ID" value="MET3862694.1"/>
    <property type="molecule type" value="Genomic_DNA"/>
</dbReference>
<keyword evidence="9" id="KW-1185">Reference proteome</keyword>
<evidence type="ECO:0000313" key="7">
    <source>
        <dbReference type="EMBL" id="MET3862694.1"/>
    </source>
</evidence>
<dbReference type="InterPro" id="IPR017894">
    <property type="entry name" value="HTH_IS21_transposase_type"/>
</dbReference>
<dbReference type="Proteomes" id="UP001549119">
    <property type="component" value="Unassembled WGS sequence"/>
</dbReference>
<evidence type="ECO:0000256" key="1">
    <source>
        <dbReference type="ARBA" id="ARBA00009277"/>
    </source>
</evidence>
<dbReference type="InterPro" id="IPR012337">
    <property type="entry name" value="RNaseH-like_sf"/>
</dbReference>
<dbReference type="NCBIfam" id="NF033546">
    <property type="entry name" value="transpos_IS21"/>
    <property type="match status" value="1"/>
</dbReference>
<evidence type="ECO:0000256" key="4">
    <source>
        <dbReference type="ARBA" id="ARBA00023172"/>
    </source>
</evidence>
<keyword evidence="2" id="KW-0815">Transposition</keyword>
<proteinExistence type="inferred from homology"/>
<evidence type="ECO:0000256" key="2">
    <source>
        <dbReference type="ARBA" id="ARBA00022578"/>
    </source>
</evidence>
<evidence type="ECO:0000259" key="5">
    <source>
        <dbReference type="PROSITE" id="PS50531"/>
    </source>
</evidence>
<comment type="caution">
    <text evidence="8">The sequence shown here is derived from an EMBL/GenBank/DDBJ whole genome shotgun (WGS) entry which is preliminary data.</text>
</comment>
<dbReference type="InterPro" id="IPR009057">
    <property type="entry name" value="Homeodomain-like_sf"/>
</dbReference>
<dbReference type="PROSITE" id="PS50994">
    <property type="entry name" value="INTEGRASE"/>
    <property type="match status" value="1"/>
</dbReference>
<feature type="domain" description="Integrase catalytic" evidence="6">
    <location>
        <begin position="113"/>
        <end position="291"/>
    </location>
</feature>
<evidence type="ECO:0000313" key="8">
    <source>
        <dbReference type="EMBL" id="MET3869970.1"/>
    </source>
</evidence>
<comment type="similarity">
    <text evidence="1">Belongs to the transposase IS21/IS408/IS1162 family.</text>
</comment>
<reference evidence="8 9" key="1">
    <citation type="submission" date="2024-06" db="EMBL/GenBank/DDBJ databases">
        <title>Genomics of switchgrass bacterial isolates.</title>
        <authorList>
            <person name="Shade A."/>
        </authorList>
    </citation>
    <scope>NUCLEOTIDE SEQUENCE [LARGE SCALE GENOMIC DNA]</scope>
    <source>
        <strain evidence="8 9">PvP084</strain>
    </source>
</reference>
<organism evidence="8 9">
    <name type="scientific">Methylobacterium radiotolerans</name>
    <dbReference type="NCBI Taxonomy" id="31998"/>
    <lineage>
        <taxon>Bacteria</taxon>
        <taxon>Pseudomonadati</taxon>
        <taxon>Pseudomonadota</taxon>
        <taxon>Alphaproteobacteria</taxon>
        <taxon>Hyphomicrobiales</taxon>
        <taxon>Methylobacteriaceae</taxon>
        <taxon>Methylobacterium</taxon>
    </lineage>
</organism>
<sequence length="419" mass="47343">MIQLGELVMILDLHRQGLSVTAIARQLSLDRKTVRRYIARGLEPPAYTPRPPRERRLDPFTAYLRERVAAYPALTGSRLWRELKERGYAGGYTAVTDYLRGIRPAVPAPFEVRFETPPGQQAQADFARFVVSFADEPGVTRIVWLFSMVLGHSRHVWARFVLHQDLQTVLRCHIAAFTALGGVPLEILYDRMKTAVTGESEDGNIVYNRSLVALAAHYGFLPRACRPYRAKTKGKVERPFRYVREDFFLARSFRNLEDLNVQLGDWLATVANVRLHGTTLRIVSEAFAEERPSLQPLPVVPFRAVLRLERRVTHDGLVSVGGNLYSVPDRTRRVVEVHQFADEIQIFDAGRLVAAHTVVEGRRQILVAPGHRRRPELTRRTAAGRDGPIVIGRTGEHVARRSLEVYAAVGRRLAEGGRP</sequence>
<evidence type="ECO:0000259" key="6">
    <source>
        <dbReference type="PROSITE" id="PS50994"/>
    </source>
</evidence>
<dbReference type="Pfam" id="PF13551">
    <property type="entry name" value="HTH_29"/>
    <property type="match status" value="1"/>
</dbReference>
<feature type="domain" description="HTH IS21-type" evidence="5">
    <location>
        <begin position="5"/>
        <end position="68"/>
    </location>
</feature>
<name>A0ABV2NUI4_9HYPH</name>
<dbReference type="Gene3D" id="3.30.420.10">
    <property type="entry name" value="Ribonuclease H-like superfamily/Ribonuclease H"/>
    <property type="match status" value="1"/>
</dbReference>
<dbReference type="InterPro" id="IPR036397">
    <property type="entry name" value="RNaseH_sf"/>
</dbReference>
<dbReference type="SUPFAM" id="SSF53098">
    <property type="entry name" value="Ribonuclease H-like"/>
    <property type="match status" value="1"/>
</dbReference>
<protein>
    <submittedName>
        <fullName evidence="8">Transposase</fullName>
    </submittedName>
</protein>
<dbReference type="InterPro" id="IPR001584">
    <property type="entry name" value="Integrase_cat-core"/>
</dbReference>
<accession>A0ABV2NUI4</accession>
<dbReference type="Pfam" id="PF00665">
    <property type="entry name" value="rve"/>
    <property type="match status" value="1"/>
</dbReference>